<sequence length="236" mass="26850">MPHYESEPKIDTSVATNRMVQWLETFPYGFKANDPSTWGKVHLPEHMKGGMCHGYRVQHEKVIWDARSELALIDTFSKLWGTKELLKGMQCVQGILNLARNGPDDSGLVHGFKDEEIEWFKKRGCEETKVCAGPGDLILWDSRQIHYNKVPSSGKVRAVMYICYTPAGFASKAGLETKASYFQQRVGTTHWPHANIFLQEDKDVRLGQPDEYSRDRPAYEPEESDVVLRVAGVKAY</sequence>
<dbReference type="Proteomes" id="UP000193144">
    <property type="component" value="Unassembled WGS sequence"/>
</dbReference>
<dbReference type="OrthoDB" id="445007at2759"/>
<name>A0A1Y2A813_9PLEO</name>
<dbReference type="Gene3D" id="2.60.120.330">
    <property type="entry name" value="B-lactam Antibiotic, Isopenicillin N Synthase, Chain"/>
    <property type="match status" value="1"/>
</dbReference>
<dbReference type="SUPFAM" id="SSF51197">
    <property type="entry name" value="Clavaminate synthase-like"/>
    <property type="match status" value="1"/>
</dbReference>
<comment type="caution">
    <text evidence="1">The sequence shown here is derived from an EMBL/GenBank/DDBJ whole genome shotgun (WGS) entry which is preliminary data.</text>
</comment>
<dbReference type="PANTHER" id="PTHR31630:SF6">
    <property type="entry name" value="PHYTANOYL-COA DIOXYGENASE-RELATED"/>
    <property type="match status" value="1"/>
</dbReference>
<reference evidence="1 2" key="1">
    <citation type="submission" date="2016-07" db="EMBL/GenBank/DDBJ databases">
        <title>Pervasive Adenine N6-methylation of Active Genes in Fungi.</title>
        <authorList>
            <consortium name="DOE Joint Genome Institute"/>
            <person name="Mondo S.J."/>
            <person name="Dannebaum R.O."/>
            <person name="Kuo R.C."/>
            <person name="Labutti K."/>
            <person name="Haridas S."/>
            <person name="Kuo A."/>
            <person name="Salamov A."/>
            <person name="Ahrendt S.R."/>
            <person name="Lipzen A."/>
            <person name="Sullivan W."/>
            <person name="Andreopoulos W.B."/>
            <person name="Clum A."/>
            <person name="Lindquist E."/>
            <person name="Daum C."/>
            <person name="Ramamoorthy G.K."/>
            <person name="Gryganskyi A."/>
            <person name="Culley D."/>
            <person name="Magnuson J.K."/>
            <person name="James T.Y."/>
            <person name="O'Malley M.A."/>
            <person name="Stajich J.E."/>
            <person name="Spatafora J.W."/>
            <person name="Visel A."/>
            <person name="Grigoriev I.V."/>
        </authorList>
    </citation>
    <scope>NUCLEOTIDE SEQUENCE [LARGE SCALE GENOMIC DNA]</scope>
    <source>
        <strain evidence="1 2">CBS 115471</strain>
    </source>
</reference>
<dbReference type="AlphaFoldDB" id="A0A1Y2A813"/>
<proteinExistence type="predicted"/>
<evidence type="ECO:0000313" key="1">
    <source>
        <dbReference type="EMBL" id="ORY18648.1"/>
    </source>
</evidence>
<protein>
    <recommendedName>
        <fullName evidence="3">Phytanoyl-CoA dioxygenase</fullName>
    </recommendedName>
</protein>
<evidence type="ECO:0000313" key="2">
    <source>
        <dbReference type="Proteomes" id="UP000193144"/>
    </source>
</evidence>
<organism evidence="1 2">
    <name type="scientific">Clohesyomyces aquaticus</name>
    <dbReference type="NCBI Taxonomy" id="1231657"/>
    <lineage>
        <taxon>Eukaryota</taxon>
        <taxon>Fungi</taxon>
        <taxon>Dikarya</taxon>
        <taxon>Ascomycota</taxon>
        <taxon>Pezizomycotina</taxon>
        <taxon>Dothideomycetes</taxon>
        <taxon>Pleosporomycetidae</taxon>
        <taxon>Pleosporales</taxon>
        <taxon>Lindgomycetaceae</taxon>
        <taxon>Clohesyomyces</taxon>
    </lineage>
</organism>
<keyword evidence="2" id="KW-1185">Reference proteome</keyword>
<dbReference type="PANTHER" id="PTHR31630">
    <property type="entry name" value="PHYTANOYL-COA DIOXYGENASE-RELATED-RELATED"/>
    <property type="match status" value="1"/>
</dbReference>
<gene>
    <name evidence="1" type="ORF">BCR34DRAFT_621431</name>
</gene>
<accession>A0A1Y2A813</accession>
<evidence type="ECO:0008006" key="3">
    <source>
        <dbReference type="Google" id="ProtNLM"/>
    </source>
</evidence>
<dbReference type="EMBL" id="MCFA01000006">
    <property type="protein sequence ID" value="ORY18648.1"/>
    <property type="molecule type" value="Genomic_DNA"/>
</dbReference>
<dbReference type="InterPro" id="IPR027443">
    <property type="entry name" value="IPNS-like_sf"/>
</dbReference>